<evidence type="ECO:0000313" key="1">
    <source>
        <dbReference type="EMBL" id="SHO56546.1"/>
    </source>
</evidence>
<dbReference type="AlphaFoldDB" id="A0A1M7YVP0"/>
<name>A0A1M7YVP0_9VIBR</name>
<sequence>MLRHGEFTVTTDGQMIILQVSGSHNEYDTLAVTQELRQVVLAFEGKPFVELIDGRELQGTTPEGFKVLAEYEQWLSTQNFVARAFVSPNRIIPAIAEKHIDGIKENNVRNFIDIDAAKAWLLSELKKA</sequence>
<dbReference type="EMBL" id="FRFG01000026">
    <property type="protein sequence ID" value="SHO56546.1"/>
    <property type="molecule type" value="Genomic_DNA"/>
</dbReference>
<proteinExistence type="predicted"/>
<evidence type="ECO:0008006" key="3">
    <source>
        <dbReference type="Google" id="ProtNLM"/>
    </source>
</evidence>
<gene>
    <name evidence="1" type="ORF">VQ7734_02315</name>
</gene>
<reference evidence="2" key="1">
    <citation type="submission" date="2016-12" db="EMBL/GenBank/DDBJ databases">
        <authorList>
            <person name="Rodrigo-Torres L."/>
            <person name="Arahal R.D."/>
            <person name="Lucena T."/>
        </authorList>
    </citation>
    <scope>NUCLEOTIDE SEQUENCE [LARGE SCALE GENOMIC DNA]</scope>
</reference>
<keyword evidence="2" id="KW-1185">Reference proteome</keyword>
<accession>A0A1M7YVP0</accession>
<dbReference type="Proteomes" id="UP000184600">
    <property type="component" value="Unassembled WGS sequence"/>
</dbReference>
<evidence type="ECO:0000313" key="2">
    <source>
        <dbReference type="Proteomes" id="UP000184600"/>
    </source>
</evidence>
<protein>
    <recommendedName>
        <fullName evidence="3">STAS/SEC14 domain-containing protein</fullName>
    </recommendedName>
</protein>
<organism evidence="1 2">
    <name type="scientific">Vibrio quintilis</name>
    <dbReference type="NCBI Taxonomy" id="1117707"/>
    <lineage>
        <taxon>Bacteria</taxon>
        <taxon>Pseudomonadati</taxon>
        <taxon>Pseudomonadota</taxon>
        <taxon>Gammaproteobacteria</taxon>
        <taxon>Vibrionales</taxon>
        <taxon>Vibrionaceae</taxon>
        <taxon>Vibrio</taxon>
    </lineage>
</organism>